<protein>
    <recommendedName>
        <fullName evidence="5">CUB domain-containing protein</fullName>
    </recommendedName>
</protein>
<dbReference type="SUPFAM" id="SSF49854">
    <property type="entry name" value="Spermadhesin, CUB domain"/>
    <property type="match status" value="2"/>
</dbReference>
<feature type="domain" description="CUB" evidence="5">
    <location>
        <begin position="67"/>
        <end position="183"/>
    </location>
</feature>
<evidence type="ECO:0000313" key="7">
    <source>
        <dbReference type="Proteomes" id="UP001176940"/>
    </source>
</evidence>
<accession>A0ABN9LP78</accession>
<dbReference type="InterPro" id="IPR035914">
    <property type="entry name" value="Sperma_CUB_dom_sf"/>
</dbReference>
<dbReference type="PANTHER" id="PTHR24251">
    <property type="entry name" value="OVOCHYMASE-RELATED"/>
    <property type="match status" value="1"/>
</dbReference>
<keyword evidence="4" id="KW-0812">Transmembrane</keyword>
<comment type="caution">
    <text evidence="3">Lacks conserved residue(s) required for the propagation of feature annotation.</text>
</comment>
<proteinExistence type="predicted"/>
<dbReference type="EMBL" id="CAUEEQ010021957">
    <property type="protein sequence ID" value="CAJ0944017.1"/>
    <property type="molecule type" value="Genomic_DNA"/>
</dbReference>
<evidence type="ECO:0000256" key="4">
    <source>
        <dbReference type="SAM" id="Phobius"/>
    </source>
</evidence>
<dbReference type="SMART" id="SM00042">
    <property type="entry name" value="CUB"/>
    <property type="match status" value="1"/>
</dbReference>
<dbReference type="PROSITE" id="PS01180">
    <property type="entry name" value="CUB"/>
    <property type="match status" value="2"/>
</dbReference>
<reference evidence="6" key="1">
    <citation type="submission" date="2023-07" db="EMBL/GenBank/DDBJ databases">
        <authorList>
            <person name="Stuckert A."/>
        </authorList>
    </citation>
    <scope>NUCLEOTIDE SEQUENCE</scope>
</reference>
<keyword evidence="7" id="KW-1185">Reference proteome</keyword>
<keyword evidence="2" id="KW-1015">Disulfide bond</keyword>
<dbReference type="Gene3D" id="2.60.120.290">
    <property type="entry name" value="Spermadhesin, CUB domain"/>
    <property type="match status" value="2"/>
</dbReference>
<keyword evidence="1" id="KW-0677">Repeat</keyword>
<evidence type="ECO:0000256" key="2">
    <source>
        <dbReference type="ARBA" id="ARBA00023157"/>
    </source>
</evidence>
<name>A0ABN9LP78_9NEOB</name>
<evidence type="ECO:0000256" key="3">
    <source>
        <dbReference type="PROSITE-ProRule" id="PRU00059"/>
    </source>
</evidence>
<gene>
    <name evidence="6" type="ORF">RIMI_LOCUS10224692</name>
</gene>
<dbReference type="CDD" id="cd00041">
    <property type="entry name" value="CUB"/>
    <property type="match status" value="2"/>
</dbReference>
<keyword evidence="4" id="KW-1133">Transmembrane helix</keyword>
<feature type="domain" description="CUB" evidence="5">
    <location>
        <begin position="1"/>
        <end position="66"/>
    </location>
</feature>
<dbReference type="InterPro" id="IPR000859">
    <property type="entry name" value="CUB_dom"/>
</dbReference>
<comment type="caution">
    <text evidence="6">The sequence shown here is derived from an EMBL/GenBank/DDBJ whole genome shotgun (WGS) entry which is preliminary data.</text>
</comment>
<dbReference type="Proteomes" id="UP001176940">
    <property type="component" value="Unassembled WGS sequence"/>
</dbReference>
<evidence type="ECO:0000259" key="5">
    <source>
        <dbReference type="PROSITE" id="PS01180"/>
    </source>
</evidence>
<dbReference type="Pfam" id="PF00431">
    <property type="entry name" value="CUB"/>
    <property type="match status" value="2"/>
</dbReference>
<keyword evidence="4" id="KW-0472">Membrane</keyword>
<evidence type="ECO:0000256" key="1">
    <source>
        <dbReference type="ARBA" id="ARBA00022737"/>
    </source>
</evidence>
<feature type="transmembrane region" description="Helical" evidence="4">
    <location>
        <begin position="195"/>
        <end position="214"/>
    </location>
</feature>
<evidence type="ECO:0000313" key="6">
    <source>
        <dbReference type="EMBL" id="CAJ0944017.1"/>
    </source>
</evidence>
<sequence>MESHQECMYDHIEVYSGVNAQAPVLRRLCGSKVPDPLVAPGSHMFLKFVSDNSVQKRGFVAEVTTECGGTLLAEVRTKELYSHFKFGDDVHPPATECTWHLQSEGNYGVELVFQSFELEEEQDCGYDYIEIYDGPTETSPRMGRYCGSGPPEEIYSSGDSLTIRFHSDDSINKKGFHIRYTSTKFQDTLQARKPLLMHPMILFALAAAAWHWLLQDIVPVYQIKGISKLFKLCLPKVQCFCDSLTSPPSERQFNALLMSVASLLANVCFPDPAPFLLKGPLVYTSDREV</sequence>
<organism evidence="6 7">
    <name type="scientific">Ranitomeya imitator</name>
    <name type="common">mimic poison frog</name>
    <dbReference type="NCBI Taxonomy" id="111125"/>
    <lineage>
        <taxon>Eukaryota</taxon>
        <taxon>Metazoa</taxon>
        <taxon>Chordata</taxon>
        <taxon>Craniata</taxon>
        <taxon>Vertebrata</taxon>
        <taxon>Euteleostomi</taxon>
        <taxon>Amphibia</taxon>
        <taxon>Batrachia</taxon>
        <taxon>Anura</taxon>
        <taxon>Neobatrachia</taxon>
        <taxon>Hyloidea</taxon>
        <taxon>Dendrobatidae</taxon>
        <taxon>Dendrobatinae</taxon>
        <taxon>Ranitomeya</taxon>
    </lineage>
</organism>